<name>A0A081P796_9BACL</name>
<dbReference type="Proteomes" id="UP000028123">
    <property type="component" value="Unassembled WGS sequence"/>
</dbReference>
<dbReference type="PANTHER" id="PTHR40039">
    <property type="entry name" value="PROTEIN DLTD"/>
    <property type="match status" value="1"/>
</dbReference>
<dbReference type="Pfam" id="PF04914">
    <property type="entry name" value="DltD"/>
    <property type="match status" value="1"/>
</dbReference>
<protein>
    <recommendedName>
        <fullName evidence="3">D-alanyl-lipoteichoic acid biosynthesis protein DltD</fullName>
    </recommendedName>
</protein>
<dbReference type="PANTHER" id="PTHR40039:SF1">
    <property type="entry name" value="PROTEIN DLTD"/>
    <property type="match status" value="1"/>
</dbReference>
<organism evidence="1 2">
    <name type="scientific">Paenibacillus tyrfis</name>
    <dbReference type="NCBI Taxonomy" id="1501230"/>
    <lineage>
        <taxon>Bacteria</taxon>
        <taxon>Bacillati</taxon>
        <taxon>Bacillota</taxon>
        <taxon>Bacilli</taxon>
        <taxon>Bacillales</taxon>
        <taxon>Paenibacillaceae</taxon>
        <taxon>Paenibacillus</taxon>
    </lineage>
</organism>
<dbReference type="EMBL" id="JNVM01000006">
    <property type="protein sequence ID" value="KEQ26569.1"/>
    <property type="molecule type" value="Genomic_DNA"/>
</dbReference>
<reference evidence="1 2" key="1">
    <citation type="submission" date="2014-06" db="EMBL/GenBank/DDBJ databases">
        <title>Draft genome sequence of Paenibacillus sp. MSt1.</title>
        <authorList>
            <person name="Aw Y.K."/>
            <person name="Ong K.S."/>
            <person name="Gan H.M."/>
            <person name="Lee S.M."/>
        </authorList>
    </citation>
    <scope>NUCLEOTIDE SEQUENCE [LARGE SCALE GENOMIC DNA]</scope>
    <source>
        <strain evidence="1 2">MSt1</strain>
    </source>
</reference>
<dbReference type="RefSeq" id="WP_036679322.1">
    <property type="nucleotide sequence ID" value="NZ_JNVM01000006.1"/>
</dbReference>
<dbReference type="InterPro" id="IPR023896">
    <property type="entry name" value="LTA_DltD"/>
</dbReference>
<dbReference type="NCBIfam" id="TIGR04092">
    <property type="entry name" value="LTA_DltD"/>
    <property type="match status" value="1"/>
</dbReference>
<dbReference type="SUPFAM" id="SSF52266">
    <property type="entry name" value="SGNH hydrolase"/>
    <property type="match status" value="1"/>
</dbReference>
<dbReference type="InterPro" id="IPR006998">
    <property type="entry name" value="DltD"/>
</dbReference>
<keyword evidence="2" id="KW-1185">Reference proteome</keyword>
<gene>
    <name evidence="1" type="ORF">ET33_32515</name>
</gene>
<evidence type="ECO:0008006" key="3">
    <source>
        <dbReference type="Google" id="ProtNLM"/>
    </source>
</evidence>
<dbReference type="AlphaFoldDB" id="A0A081P796"/>
<evidence type="ECO:0000313" key="2">
    <source>
        <dbReference type="Proteomes" id="UP000028123"/>
    </source>
</evidence>
<evidence type="ECO:0000313" key="1">
    <source>
        <dbReference type="EMBL" id="KEQ26569.1"/>
    </source>
</evidence>
<accession>A0A081P796</accession>
<sequence>MNPPKFGPIYLALLLFAILFLLPERFFAFLVTDQALIKISSSPELDRFKNVMLQEKAFRQEGVLPFYGSSTLGFINPYHPSQVFTPNQFTPYLVNFAAVTNIFHAMNVAALGDTLEHKKVVILLDTSDFANRNKPDPNVLNNLFSKLQAYRMLYDDTIDPGVKKRASARLLTIEKAKNDWLLASLLKETAGEEELSLLQWWKKPLGYLEMKLLEKQDLVKAASLVWHNKAPMPENKPDPDWKALRLKAEQESEKETNNNPYGIVNATYTKEVEKKLDTWKGSWNPGNNFPWETAEYGDLQILLDELKAFHADPIFVLIPRKGEWSDYTGFTKKYRNLLYAKIHGRVTAAGYKVIDYTDKDYDKYFLRDQYHLGKPGWVTVEEGILNEYRHAGH</sequence>
<comment type="caution">
    <text evidence="1">The sequence shown here is derived from an EMBL/GenBank/DDBJ whole genome shotgun (WGS) entry which is preliminary data.</text>
</comment>
<proteinExistence type="predicted"/>
<dbReference type="OrthoDB" id="1700484at2"/>
<dbReference type="eggNOG" id="COG3966">
    <property type="taxonomic scope" value="Bacteria"/>
</dbReference>